<dbReference type="InterPro" id="IPR050248">
    <property type="entry name" value="Polysacc_deacetylase_ArnD"/>
</dbReference>
<dbReference type="AlphaFoldDB" id="A0A644Z190"/>
<dbReference type="EC" id="3.5.1.104" evidence="2"/>
<dbReference type="GO" id="GO:0005975">
    <property type="term" value="P:carbohydrate metabolic process"/>
    <property type="evidence" value="ECO:0007669"/>
    <property type="project" value="InterPro"/>
</dbReference>
<dbReference type="InterPro" id="IPR002509">
    <property type="entry name" value="NODB_dom"/>
</dbReference>
<name>A0A644Z190_9ZZZZ</name>
<dbReference type="EMBL" id="VSSQ01007023">
    <property type="protein sequence ID" value="MPM34606.1"/>
    <property type="molecule type" value="Genomic_DNA"/>
</dbReference>
<dbReference type="Gene3D" id="3.20.20.370">
    <property type="entry name" value="Glycoside hydrolase/deacetylase"/>
    <property type="match status" value="1"/>
</dbReference>
<dbReference type="SUPFAM" id="SSF88713">
    <property type="entry name" value="Glycoside hydrolase/deacetylase"/>
    <property type="match status" value="1"/>
</dbReference>
<organism evidence="2">
    <name type="scientific">bioreactor metagenome</name>
    <dbReference type="NCBI Taxonomy" id="1076179"/>
    <lineage>
        <taxon>unclassified sequences</taxon>
        <taxon>metagenomes</taxon>
        <taxon>ecological metagenomes</taxon>
    </lineage>
</organism>
<dbReference type="GO" id="GO:0016810">
    <property type="term" value="F:hydrolase activity, acting on carbon-nitrogen (but not peptide) bonds"/>
    <property type="evidence" value="ECO:0007669"/>
    <property type="project" value="InterPro"/>
</dbReference>
<dbReference type="PANTHER" id="PTHR10587">
    <property type="entry name" value="GLYCOSYL TRANSFERASE-RELATED"/>
    <property type="match status" value="1"/>
</dbReference>
<proteinExistence type="predicted"/>
<sequence>MNRPRAAFLAIMAAALLLVCREDAAVPATAWAELSETKFVALTFDDGPRTTTTGRLLDGLRERGASATFFLVGSQISGNEKLVRRMRDEGHQIGNHSWDHKELKDVPAAVLGGEIDSTDELLRTVCGNGDYWIRPPYGLLDKRGRGGVSTPLIHWSVDPEDWKLRDAKKVSDHVVKTVQPGDIILLHDTYPTSVDAAFEIIDALEEQGYEFVTVKELLSLYGVVPQEGKFYTSAR</sequence>
<protein>
    <submittedName>
        <fullName evidence="2">Peptidoglycan-N-acetylglucosamine deacetylase</fullName>
        <ecNumber evidence="2">3.5.1.104</ecNumber>
    </submittedName>
</protein>
<reference evidence="2" key="1">
    <citation type="submission" date="2019-08" db="EMBL/GenBank/DDBJ databases">
        <authorList>
            <person name="Kucharzyk K."/>
            <person name="Murdoch R.W."/>
            <person name="Higgins S."/>
            <person name="Loffler F."/>
        </authorList>
    </citation>
    <scope>NUCLEOTIDE SEQUENCE</scope>
</reference>
<dbReference type="InterPro" id="IPR011330">
    <property type="entry name" value="Glyco_hydro/deAcase_b/a-brl"/>
</dbReference>
<keyword evidence="2" id="KW-0378">Hydrolase</keyword>
<dbReference type="CDD" id="cd10954">
    <property type="entry name" value="CE4_CtAXE_like"/>
    <property type="match status" value="1"/>
</dbReference>
<accession>A0A644Z190</accession>
<evidence type="ECO:0000313" key="2">
    <source>
        <dbReference type="EMBL" id="MPM34606.1"/>
    </source>
</evidence>
<gene>
    <name evidence="2" type="primary">pgdA_8</name>
    <name evidence="2" type="ORF">SDC9_81192</name>
</gene>
<feature type="domain" description="NodB homology" evidence="1">
    <location>
        <begin position="38"/>
        <end position="212"/>
    </location>
</feature>
<evidence type="ECO:0000259" key="1">
    <source>
        <dbReference type="PROSITE" id="PS51677"/>
    </source>
</evidence>
<dbReference type="PROSITE" id="PS51677">
    <property type="entry name" value="NODB"/>
    <property type="match status" value="1"/>
</dbReference>
<comment type="caution">
    <text evidence="2">The sequence shown here is derived from an EMBL/GenBank/DDBJ whole genome shotgun (WGS) entry which is preliminary data.</text>
</comment>
<dbReference type="Pfam" id="PF01522">
    <property type="entry name" value="Polysacc_deac_1"/>
    <property type="match status" value="1"/>
</dbReference>